<feature type="domain" description="RNA polymerase sigma-70 region 4" evidence="1">
    <location>
        <begin position="12"/>
        <end position="61"/>
    </location>
</feature>
<sequence length="72" mass="8421">MLLKSLERVVLSLPEKYRDIVIHRFGLFGKEVLTLDCLGEMYGLSKERVRQLQQEGVAKLQNRLRFDGWVSN</sequence>
<dbReference type="InterPro" id="IPR036388">
    <property type="entry name" value="WH-like_DNA-bd_sf"/>
</dbReference>
<accession>A0ABQ0JK04</accession>
<dbReference type="InterPro" id="IPR000943">
    <property type="entry name" value="RNA_pol_sigma70"/>
</dbReference>
<dbReference type="InterPro" id="IPR007630">
    <property type="entry name" value="RNA_pol_sigma70_r4"/>
</dbReference>
<gene>
    <name evidence="2" type="ORF">JCM19239_2840</name>
</gene>
<name>A0ABQ0JK04_9VIBR</name>
<dbReference type="InterPro" id="IPR013324">
    <property type="entry name" value="RNA_pol_sigma_r3/r4-like"/>
</dbReference>
<proteinExistence type="predicted"/>
<evidence type="ECO:0000313" key="2">
    <source>
        <dbReference type="EMBL" id="GAL28655.1"/>
    </source>
</evidence>
<dbReference type="Gene3D" id="1.10.10.10">
    <property type="entry name" value="Winged helix-like DNA-binding domain superfamily/Winged helix DNA-binding domain"/>
    <property type="match status" value="1"/>
</dbReference>
<evidence type="ECO:0000313" key="3">
    <source>
        <dbReference type="Proteomes" id="UP000029223"/>
    </source>
</evidence>
<dbReference type="EMBL" id="BBMS01000047">
    <property type="protein sequence ID" value="GAL28655.1"/>
    <property type="molecule type" value="Genomic_DNA"/>
</dbReference>
<dbReference type="PRINTS" id="PR00046">
    <property type="entry name" value="SIGMA70FCT"/>
</dbReference>
<reference evidence="3" key="1">
    <citation type="submission" date="2014-09" db="EMBL/GenBank/DDBJ databases">
        <title>Vibrio variabilis JCM 19239. (C206) whole genome shotgun sequence.</title>
        <authorList>
            <person name="Sawabe T."/>
            <person name="Meirelles P."/>
            <person name="Nakanishi M."/>
            <person name="Sayaka M."/>
            <person name="Hattori M."/>
            <person name="Ohkuma M."/>
        </authorList>
    </citation>
    <scope>NUCLEOTIDE SEQUENCE [LARGE SCALE GENOMIC DNA]</scope>
    <source>
        <strain evidence="3">JCM 19239</strain>
    </source>
</reference>
<keyword evidence="3" id="KW-1185">Reference proteome</keyword>
<protein>
    <submittedName>
        <fullName evidence="2">RNA polymerase sigma factor RpoS</fullName>
    </submittedName>
</protein>
<dbReference type="Pfam" id="PF04545">
    <property type="entry name" value="Sigma70_r4"/>
    <property type="match status" value="1"/>
</dbReference>
<comment type="caution">
    <text evidence="2">The sequence shown here is derived from an EMBL/GenBank/DDBJ whole genome shotgun (WGS) entry which is preliminary data.</text>
</comment>
<organism evidence="2 3">
    <name type="scientific">Vibrio variabilis</name>
    <dbReference type="NCBI Taxonomy" id="990271"/>
    <lineage>
        <taxon>Bacteria</taxon>
        <taxon>Pseudomonadati</taxon>
        <taxon>Pseudomonadota</taxon>
        <taxon>Gammaproteobacteria</taxon>
        <taxon>Vibrionales</taxon>
        <taxon>Vibrionaceae</taxon>
        <taxon>Vibrio</taxon>
    </lineage>
</organism>
<evidence type="ECO:0000259" key="1">
    <source>
        <dbReference type="Pfam" id="PF04545"/>
    </source>
</evidence>
<dbReference type="SUPFAM" id="SSF88659">
    <property type="entry name" value="Sigma3 and sigma4 domains of RNA polymerase sigma factors"/>
    <property type="match status" value="1"/>
</dbReference>
<dbReference type="Proteomes" id="UP000029223">
    <property type="component" value="Unassembled WGS sequence"/>
</dbReference>
<reference evidence="3" key="2">
    <citation type="submission" date="2014-09" db="EMBL/GenBank/DDBJ databases">
        <authorList>
            <consortium name="NBRP consortium"/>
            <person name="Sawabe T."/>
            <person name="Meirelles P."/>
            <person name="Nakanishi M."/>
            <person name="Sayaka M."/>
            <person name="Hattori M."/>
            <person name="Ohkuma M."/>
        </authorList>
    </citation>
    <scope>NUCLEOTIDE SEQUENCE [LARGE SCALE GENOMIC DNA]</scope>
    <source>
        <strain evidence="3">JCM 19239</strain>
    </source>
</reference>